<dbReference type="EMBL" id="SRLO01001625">
    <property type="protein sequence ID" value="TNN36390.1"/>
    <property type="molecule type" value="Genomic_DNA"/>
</dbReference>
<evidence type="ECO:0000256" key="1">
    <source>
        <dbReference type="SAM" id="MobiDB-lite"/>
    </source>
</evidence>
<feature type="region of interest" description="Disordered" evidence="1">
    <location>
        <begin position="72"/>
        <end position="103"/>
    </location>
</feature>
<reference evidence="2 3" key="1">
    <citation type="submission" date="2019-03" db="EMBL/GenBank/DDBJ databases">
        <title>First draft genome of Liparis tanakae, snailfish: a comprehensive survey of snailfish specific genes.</title>
        <authorList>
            <person name="Kim W."/>
            <person name="Song I."/>
            <person name="Jeong J.-H."/>
            <person name="Kim D."/>
            <person name="Kim S."/>
            <person name="Ryu S."/>
            <person name="Song J.Y."/>
            <person name="Lee S.K."/>
        </authorList>
    </citation>
    <scope>NUCLEOTIDE SEQUENCE [LARGE SCALE GENOMIC DNA]</scope>
    <source>
        <tissue evidence="2">Muscle</tissue>
    </source>
</reference>
<organism evidence="2 3">
    <name type="scientific">Liparis tanakae</name>
    <name type="common">Tanaka's snailfish</name>
    <dbReference type="NCBI Taxonomy" id="230148"/>
    <lineage>
        <taxon>Eukaryota</taxon>
        <taxon>Metazoa</taxon>
        <taxon>Chordata</taxon>
        <taxon>Craniata</taxon>
        <taxon>Vertebrata</taxon>
        <taxon>Euteleostomi</taxon>
        <taxon>Actinopterygii</taxon>
        <taxon>Neopterygii</taxon>
        <taxon>Teleostei</taxon>
        <taxon>Neoteleostei</taxon>
        <taxon>Acanthomorphata</taxon>
        <taxon>Eupercaria</taxon>
        <taxon>Perciformes</taxon>
        <taxon>Cottioidei</taxon>
        <taxon>Cottales</taxon>
        <taxon>Liparidae</taxon>
        <taxon>Liparis</taxon>
    </lineage>
</organism>
<accession>A0A4Z2F6C3</accession>
<evidence type="ECO:0000313" key="2">
    <source>
        <dbReference type="EMBL" id="TNN36390.1"/>
    </source>
</evidence>
<comment type="caution">
    <text evidence="2">The sequence shown here is derived from an EMBL/GenBank/DDBJ whole genome shotgun (WGS) entry which is preliminary data.</text>
</comment>
<dbReference type="AlphaFoldDB" id="A0A4Z2F6C3"/>
<sequence>MASRWRYAMCEEAVERHDVPNESRSLWRIWVCRNLKEPCLSPRGGGGRAFCLSADGPLSHIGTSAHTSACLSPHNVGQRHSIGAGSRRDGDETALSSVGPSPLLPASSVCNASSWPRVVEPPGCVLCAAPPTASVPQRPV</sequence>
<gene>
    <name evidence="2" type="ORF">EYF80_053454</name>
</gene>
<keyword evidence="3" id="KW-1185">Reference proteome</keyword>
<dbReference type="Proteomes" id="UP000314294">
    <property type="component" value="Unassembled WGS sequence"/>
</dbReference>
<protein>
    <submittedName>
        <fullName evidence="2">Uncharacterized protein</fullName>
    </submittedName>
</protein>
<proteinExistence type="predicted"/>
<evidence type="ECO:0000313" key="3">
    <source>
        <dbReference type="Proteomes" id="UP000314294"/>
    </source>
</evidence>
<name>A0A4Z2F6C3_9TELE</name>